<evidence type="ECO:0008006" key="3">
    <source>
        <dbReference type="Google" id="ProtNLM"/>
    </source>
</evidence>
<dbReference type="AlphaFoldDB" id="A0A7S1LJZ1"/>
<organism evidence="2">
    <name type="scientific">Neobodo designis</name>
    <name type="common">Flagellated protozoan</name>
    <name type="synonym">Bodo designis</name>
    <dbReference type="NCBI Taxonomy" id="312471"/>
    <lineage>
        <taxon>Eukaryota</taxon>
        <taxon>Discoba</taxon>
        <taxon>Euglenozoa</taxon>
        <taxon>Kinetoplastea</taxon>
        <taxon>Metakinetoplastina</taxon>
        <taxon>Neobodonida</taxon>
        <taxon>Neobodo</taxon>
    </lineage>
</organism>
<reference evidence="2" key="1">
    <citation type="submission" date="2021-01" db="EMBL/GenBank/DDBJ databases">
        <authorList>
            <person name="Corre E."/>
            <person name="Pelletier E."/>
            <person name="Niang G."/>
            <person name="Scheremetjew M."/>
            <person name="Finn R."/>
            <person name="Kale V."/>
            <person name="Holt S."/>
            <person name="Cochrane G."/>
            <person name="Meng A."/>
            <person name="Brown T."/>
            <person name="Cohen L."/>
        </authorList>
    </citation>
    <scope>NUCLEOTIDE SEQUENCE</scope>
    <source>
        <strain evidence="2">CCAP 1951/1</strain>
    </source>
</reference>
<feature type="transmembrane region" description="Helical" evidence="1">
    <location>
        <begin position="100"/>
        <end position="123"/>
    </location>
</feature>
<evidence type="ECO:0000313" key="2">
    <source>
        <dbReference type="EMBL" id="CAD9106042.1"/>
    </source>
</evidence>
<evidence type="ECO:0000256" key="1">
    <source>
        <dbReference type="SAM" id="Phobius"/>
    </source>
</evidence>
<keyword evidence="1" id="KW-1133">Transmembrane helix</keyword>
<accession>A0A7S1LJZ1</accession>
<keyword evidence="1" id="KW-0812">Transmembrane</keyword>
<feature type="transmembrane region" description="Helical" evidence="1">
    <location>
        <begin position="31"/>
        <end position="50"/>
    </location>
</feature>
<proteinExistence type="predicted"/>
<sequence length="126" mass="13756">MWPRLRVPLVFPRLVPIWPDALFREWSWRTLPMVVVVAFIYAAVSVAAFLPRSVVSTRTAQVAALGVVCAALCPLWMLGWGLGCLAAYDPDVCLMGEDSVVILIVLGMCSSLVCLGVCCRVCILDD</sequence>
<name>A0A7S1LJZ1_NEODS</name>
<protein>
    <recommendedName>
        <fullName evidence="3">Transmembrane protein</fullName>
    </recommendedName>
</protein>
<keyword evidence="1" id="KW-0472">Membrane</keyword>
<gene>
    <name evidence="2" type="ORF">NDES1114_LOCUS9760</name>
</gene>
<feature type="transmembrane region" description="Helical" evidence="1">
    <location>
        <begin position="62"/>
        <end position="88"/>
    </location>
</feature>
<dbReference type="EMBL" id="HBGF01014920">
    <property type="protein sequence ID" value="CAD9106042.1"/>
    <property type="molecule type" value="Transcribed_RNA"/>
</dbReference>